<gene>
    <name evidence="1" type="ORF">A3A05_00330</name>
</gene>
<organism evidence="1 2">
    <name type="scientific">Candidatus Nomurabacteria bacterium RIFCSPLOWO2_01_FULL_41_12</name>
    <dbReference type="NCBI Taxonomy" id="1801774"/>
    <lineage>
        <taxon>Bacteria</taxon>
        <taxon>Candidatus Nomuraibacteriota</taxon>
    </lineage>
</organism>
<evidence type="ECO:0000313" key="2">
    <source>
        <dbReference type="Proteomes" id="UP000176187"/>
    </source>
</evidence>
<evidence type="ECO:0000313" key="1">
    <source>
        <dbReference type="EMBL" id="OGI86278.1"/>
    </source>
</evidence>
<dbReference type="Proteomes" id="UP000176187">
    <property type="component" value="Unassembled WGS sequence"/>
</dbReference>
<reference evidence="1 2" key="1">
    <citation type="journal article" date="2016" name="Nat. Commun.">
        <title>Thousands of microbial genomes shed light on interconnected biogeochemical processes in an aquifer system.</title>
        <authorList>
            <person name="Anantharaman K."/>
            <person name="Brown C.T."/>
            <person name="Hug L.A."/>
            <person name="Sharon I."/>
            <person name="Castelle C.J."/>
            <person name="Probst A.J."/>
            <person name="Thomas B.C."/>
            <person name="Singh A."/>
            <person name="Wilkins M.J."/>
            <person name="Karaoz U."/>
            <person name="Brodie E.L."/>
            <person name="Williams K.H."/>
            <person name="Hubbard S.S."/>
            <person name="Banfield J.F."/>
        </authorList>
    </citation>
    <scope>NUCLEOTIDE SEQUENCE [LARGE SCALE GENOMIC DNA]</scope>
</reference>
<proteinExistence type="predicted"/>
<dbReference type="STRING" id="1801774.A3A05_00330"/>
<dbReference type="AlphaFoldDB" id="A0A1F6WWN3"/>
<dbReference type="EMBL" id="MFUY01000010">
    <property type="protein sequence ID" value="OGI86278.1"/>
    <property type="molecule type" value="Genomic_DNA"/>
</dbReference>
<sequence length="137" mass="16642">MYILLILFFISLLGIVFMIGRKLVLIQNRQSLNEIPAEEDRQFEIHPYIKEVKYITIKNIKKYGHISLVETLRFYIRSSNFLKNKYEEIKIKNIQYRNRLASDLPEKQVSKFLKMISDYKHKIREIKHKIHEEERNS</sequence>
<protein>
    <submittedName>
        <fullName evidence="1">Uncharacterized protein</fullName>
    </submittedName>
</protein>
<comment type="caution">
    <text evidence="1">The sequence shown here is derived from an EMBL/GenBank/DDBJ whole genome shotgun (WGS) entry which is preliminary data.</text>
</comment>
<name>A0A1F6WWN3_9BACT</name>
<accession>A0A1F6WWN3</accession>